<dbReference type="SUPFAM" id="SSF52047">
    <property type="entry name" value="RNI-like"/>
    <property type="match status" value="1"/>
</dbReference>
<protein>
    <recommendedName>
        <fullName evidence="4">Protein phosphatase 1 regulatory subunit 37</fullName>
    </recommendedName>
    <alternativeName>
        <fullName evidence="5">Leucine-rich repeat-containing protein 68</fullName>
    </alternativeName>
</protein>
<dbReference type="EMBL" id="JAYMGO010000018">
    <property type="protein sequence ID" value="KAL1256401.1"/>
    <property type="molecule type" value="Genomic_DNA"/>
</dbReference>
<comment type="caution">
    <text evidence="7">The sequence shown here is derived from an EMBL/GenBank/DDBJ whole genome shotgun (WGS) entry which is preliminary data.</text>
</comment>
<dbReference type="InterPro" id="IPR001611">
    <property type="entry name" value="Leu-rich_rpt"/>
</dbReference>
<evidence type="ECO:0000313" key="8">
    <source>
        <dbReference type="Proteomes" id="UP001558613"/>
    </source>
</evidence>
<feature type="compositionally biased region" description="Acidic residues" evidence="6">
    <location>
        <begin position="410"/>
        <end position="421"/>
    </location>
</feature>
<dbReference type="Pfam" id="PF13516">
    <property type="entry name" value="LRR_6"/>
    <property type="match status" value="3"/>
</dbReference>
<accession>A0ABR3LU17</accession>
<feature type="region of interest" description="Disordered" evidence="6">
    <location>
        <begin position="394"/>
        <end position="532"/>
    </location>
</feature>
<gene>
    <name evidence="7" type="ORF">QQF64_011946</name>
</gene>
<proteinExistence type="inferred from homology"/>
<evidence type="ECO:0000256" key="3">
    <source>
        <dbReference type="ARBA" id="ARBA00038315"/>
    </source>
</evidence>
<feature type="non-terminal residue" evidence="7">
    <location>
        <position position="1"/>
    </location>
</feature>
<dbReference type="PANTHER" id="PTHR24112:SF9">
    <property type="entry name" value="PROTEIN PHOSPHATASE 1 REGULATORY SUBUNIT 37"/>
    <property type="match status" value="1"/>
</dbReference>
<dbReference type="Gene3D" id="3.80.10.10">
    <property type="entry name" value="Ribonuclease Inhibitor"/>
    <property type="match status" value="1"/>
</dbReference>
<feature type="region of interest" description="Disordered" evidence="6">
    <location>
        <begin position="560"/>
        <end position="774"/>
    </location>
</feature>
<sequence length="793" mass="86919">QNVTVEEILNAYRQACQKLNCKPIPKVLKQIQDLKDLTQRNECLELKGEKLDYKSCESLEEIFKRVQFKVVDLEQTNLDEDGASALFDMIEYYESATHLNISSNKHIGTRGWQAAAHMMRKTSSLQYLDARNTPLLDHSAPFVARALRISGSLTVLHLENAGISGRPLMLLATALKMNMNLRELYLAENKLNGLQDSAQLGNLLKFNYNIQILDLRNNHILDSGLAYICEGLKEQRKGLVTLVLWNNQLTHNGMGYLAAALPFTQSLETLNLGHNVVGNEGVHKLKDGLIANRSILRLGLASTKLSCEGAVAIAEFIADSPRLLRLDMRENEIKTGGLMALSLAFKVNTSLLRLDLDREPKKETVKSFIETQRALLADIQNGCKRNFILAKEKEETEQKMRQSASMAEIATEDQTQEDEVASAEKSKEENTASQGDVTDESNVSETKEVNDQKPTLQEDSDSDTEDEDVAEESNASAKTTSPIPIPAINTSKPVPSTPPPPEAPVGITVTEASTVTGAPPSPGRCFSVSSPGRGHKIFMVTRVESPPEQQQTTAFAKVFGERAAKSQTSAAPTQTNIKAPLDGSSQLSEQKSTAPEVSTLTSHAGKTPALASLADKQKNVKEPQTSLSVSTQEPAMPFESQKDSVDQTHLEQQLTVNAKTEMSQETQNVSEEDQTFSSHAEQKQESNPIQTEDETLSPEAEPSPEQLKEVQPGGNGEQSTEQQQTEQMEPSPEVTRVHEPLNEEGCSARVGSADESCTEEAEARGTQTNQLHYGACERDSRAELRAGFRGASP</sequence>
<evidence type="ECO:0000256" key="4">
    <source>
        <dbReference type="ARBA" id="ARBA00040684"/>
    </source>
</evidence>
<dbReference type="CDD" id="cd00116">
    <property type="entry name" value="LRR_RI"/>
    <property type="match status" value="1"/>
</dbReference>
<dbReference type="SMART" id="SM00368">
    <property type="entry name" value="LRR_RI"/>
    <property type="match status" value="7"/>
</dbReference>
<dbReference type="InterPro" id="IPR032675">
    <property type="entry name" value="LRR_dom_sf"/>
</dbReference>
<dbReference type="Proteomes" id="UP001558613">
    <property type="component" value="Unassembled WGS sequence"/>
</dbReference>
<evidence type="ECO:0000313" key="7">
    <source>
        <dbReference type="EMBL" id="KAL1256401.1"/>
    </source>
</evidence>
<feature type="compositionally biased region" description="Low complexity" evidence="6">
    <location>
        <begin position="717"/>
        <end position="733"/>
    </location>
</feature>
<keyword evidence="2" id="KW-0677">Repeat</keyword>
<dbReference type="InterPro" id="IPR051279">
    <property type="entry name" value="PP1-Reg/Actin-Interact_Protein"/>
</dbReference>
<feature type="compositionally biased region" description="Polar residues" evidence="6">
    <location>
        <begin position="650"/>
        <end position="690"/>
    </location>
</feature>
<feature type="compositionally biased region" description="Polar residues" evidence="6">
    <location>
        <begin position="622"/>
        <end position="633"/>
    </location>
</feature>
<comment type="similarity">
    <text evidence="3">Belongs to the PPP1R37 family.</text>
</comment>
<feature type="compositionally biased region" description="Acidic residues" evidence="6">
    <location>
        <begin position="458"/>
        <end position="471"/>
    </location>
</feature>
<name>A0ABR3LU17_9TELE</name>
<feature type="compositionally biased region" description="Polar residues" evidence="6">
    <location>
        <begin position="431"/>
        <end position="444"/>
    </location>
</feature>
<keyword evidence="8" id="KW-1185">Reference proteome</keyword>
<dbReference type="PROSITE" id="PS51450">
    <property type="entry name" value="LRR"/>
    <property type="match status" value="1"/>
</dbReference>
<dbReference type="PANTHER" id="PTHR24112">
    <property type="entry name" value="LEUCINE-RICH REPEAT, ISOFORM F-RELATED"/>
    <property type="match status" value="1"/>
</dbReference>
<evidence type="ECO:0000256" key="6">
    <source>
        <dbReference type="SAM" id="MobiDB-lite"/>
    </source>
</evidence>
<evidence type="ECO:0000256" key="5">
    <source>
        <dbReference type="ARBA" id="ARBA00041209"/>
    </source>
</evidence>
<feature type="compositionally biased region" description="Polar residues" evidence="6">
    <location>
        <begin position="565"/>
        <end position="604"/>
    </location>
</feature>
<organism evidence="7 8">
    <name type="scientific">Cirrhinus molitorella</name>
    <name type="common">mud carp</name>
    <dbReference type="NCBI Taxonomy" id="172907"/>
    <lineage>
        <taxon>Eukaryota</taxon>
        <taxon>Metazoa</taxon>
        <taxon>Chordata</taxon>
        <taxon>Craniata</taxon>
        <taxon>Vertebrata</taxon>
        <taxon>Euteleostomi</taxon>
        <taxon>Actinopterygii</taxon>
        <taxon>Neopterygii</taxon>
        <taxon>Teleostei</taxon>
        <taxon>Ostariophysi</taxon>
        <taxon>Cypriniformes</taxon>
        <taxon>Cyprinidae</taxon>
        <taxon>Labeoninae</taxon>
        <taxon>Labeonini</taxon>
        <taxon>Cirrhinus</taxon>
    </lineage>
</organism>
<feature type="compositionally biased region" description="Polar residues" evidence="6">
    <location>
        <begin position="474"/>
        <end position="492"/>
    </location>
</feature>
<feature type="compositionally biased region" description="Basic and acidic residues" evidence="6">
    <location>
        <begin position="640"/>
        <end position="649"/>
    </location>
</feature>
<reference evidence="7 8" key="1">
    <citation type="submission" date="2023-09" db="EMBL/GenBank/DDBJ databases">
        <authorList>
            <person name="Wang M."/>
        </authorList>
    </citation>
    <scope>NUCLEOTIDE SEQUENCE [LARGE SCALE GENOMIC DNA]</scope>
    <source>
        <strain evidence="7">GT-2023</strain>
        <tissue evidence="7">Liver</tissue>
    </source>
</reference>
<evidence type="ECO:0000256" key="1">
    <source>
        <dbReference type="ARBA" id="ARBA00022614"/>
    </source>
</evidence>
<keyword evidence="1" id="KW-0433">Leucine-rich repeat</keyword>
<evidence type="ECO:0000256" key="2">
    <source>
        <dbReference type="ARBA" id="ARBA00022737"/>
    </source>
</evidence>